<dbReference type="Proteomes" id="UP000007241">
    <property type="component" value="Unassembled WGS sequence"/>
</dbReference>
<feature type="compositionally biased region" description="Polar residues" evidence="1">
    <location>
        <begin position="305"/>
        <end position="321"/>
    </location>
</feature>
<protein>
    <submittedName>
        <fullName evidence="2">Uncharacterized protein</fullName>
    </submittedName>
</protein>
<dbReference type="PANTHER" id="PTHR33324">
    <property type="entry name" value="EXPRESSED PROTEIN"/>
    <property type="match status" value="1"/>
</dbReference>
<feature type="compositionally biased region" description="Polar residues" evidence="1">
    <location>
        <begin position="217"/>
        <end position="244"/>
    </location>
</feature>
<feature type="region of interest" description="Disordered" evidence="1">
    <location>
        <begin position="274"/>
        <end position="340"/>
    </location>
</feature>
<dbReference type="PANTHER" id="PTHR33324:SF2">
    <property type="entry name" value="MYB_SANT-LIKE DNA-BINDING DOMAIN-CONTAINING PROTEIN"/>
    <property type="match status" value="1"/>
</dbReference>
<evidence type="ECO:0000313" key="3">
    <source>
        <dbReference type="Proteomes" id="UP000007241"/>
    </source>
</evidence>
<dbReference type="GeneID" id="18244063"/>
<dbReference type="EMBL" id="GL882889">
    <property type="protein sequence ID" value="EGF78343.1"/>
    <property type="molecule type" value="Genomic_DNA"/>
</dbReference>
<gene>
    <name evidence="2" type="ORF">BATDEDRAFT_90912</name>
</gene>
<dbReference type="OrthoDB" id="2157595at2759"/>
<dbReference type="InParanoid" id="F4P9M2"/>
<dbReference type="STRING" id="684364.F4P9M2"/>
<reference evidence="2 3" key="1">
    <citation type="submission" date="2009-12" db="EMBL/GenBank/DDBJ databases">
        <title>The draft genome of Batrachochytrium dendrobatidis.</title>
        <authorList>
            <consortium name="US DOE Joint Genome Institute (JGI-PGF)"/>
            <person name="Kuo A."/>
            <person name="Salamov A."/>
            <person name="Schmutz J."/>
            <person name="Lucas S."/>
            <person name="Pitluck S."/>
            <person name="Rosenblum E."/>
            <person name="Stajich J."/>
            <person name="Eisen M."/>
            <person name="Grigoriev I.V."/>
        </authorList>
    </citation>
    <scope>NUCLEOTIDE SEQUENCE [LARGE SCALE GENOMIC DNA]</scope>
    <source>
        <strain evidence="3">JAM81 / FGSC 10211</strain>
    </source>
</reference>
<dbReference type="AlphaFoldDB" id="F4P9M2"/>
<evidence type="ECO:0000313" key="2">
    <source>
        <dbReference type="EMBL" id="EGF78343.1"/>
    </source>
</evidence>
<keyword evidence="3" id="KW-1185">Reference proteome</keyword>
<organism evidence="2 3">
    <name type="scientific">Batrachochytrium dendrobatidis (strain JAM81 / FGSC 10211)</name>
    <name type="common">Frog chytrid fungus</name>
    <dbReference type="NCBI Taxonomy" id="684364"/>
    <lineage>
        <taxon>Eukaryota</taxon>
        <taxon>Fungi</taxon>
        <taxon>Fungi incertae sedis</taxon>
        <taxon>Chytridiomycota</taxon>
        <taxon>Chytridiomycota incertae sedis</taxon>
        <taxon>Chytridiomycetes</taxon>
        <taxon>Rhizophydiales</taxon>
        <taxon>Rhizophydiales incertae sedis</taxon>
        <taxon>Batrachochytrium</taxon>
    </lineage>
</organism>
<dbReference type="HOGENOM" id="CLU_650501_0_0_1"/>
<dbReference type="RefSeq" id="XP_006681285.1">
    <property type="nucleotide sequence ID" value="XM_006681222.1"/>
</dbReference>
<dbReference type="OMA" id="KANYAKW"/>
<evidence type="ECO:0000256" key="1">
    <source>
        <dbReference type="SAM" id="MobiDB-lite"/>
    </source>
</evidence>
<accession>F4P9M2</accession>
<proteinExistence type="predicted"/>
<sequence length="422" mass="46713">MQGIPWDSDAVDGGKSSDQVLLDWLVTPGNYHRWATAGTVVGGSTKGSILQEMMLMFIEHGIHTRNVPNISSKINRVEGGFFGACDMLKKAPKGPDGQPIVTAKMTRVCKYFDLLYPIMGEYSQSAMVISLKPVQSLEAESDKLALVVEPTPDGTPISDAVDSLVLMETPASTADSSPAPIRVVDDDTIPEVNVGLVPAPLPELIPAQITAKRRSSTFKPTPVSQSSTKNTKPSHQSGRSATQRPNDEYIDDEELADLFNSELEDDDWLLSQPKQRDLKANKKRASIVNASTKQSKDGYKPGPASKSNRTPHSSSKRSLIASSEPHKKSRRSDTYTLPSIETKYRSRVSSGYERDEHTSQRLVEQDDLVLQIERQELKLRLEKIKSDIEIYKSDAIMTKIKARRRLKRSGVSDTQIDRLLPL</sequence>
<feature type="region of interest" description="Disordered" evidence="1">
    <location>
        <begin position="212"/>
        <end position="249"/>
    </location>
</feature>
<name>F4P9M2_BATDJ</name>